<dbReference type="InterPro" id="IPR017907">
    <property type="entry name" value="Znf_RING_CS"/>
</dbReference>
<sequence>VQFLREDALKLLDIHSLLELPSDKPSYLPDKKSKEDNEPSLAASFESRQEGVFNKSEVSQPLSEKEPVRPTEISSNNESTSAFLSLTPSQKLMSQILIYNAAQKQKVFATTVFDCGVCYTGWLGSECVQLHECGHVFCRACLGEFCKVQINEGNIRGVTCPHDGCTATPTPAQVKSLVGEELFSRYDRLLLQSTLDCMPDVTYCPRTSCSSAVILEESGNAAMCSVCSFAFCVKCKKTYHGTKECYVKTKQKVKEDIQLDITKRRGLLESRYGRRLLLSMETNLCEEWKSTNTRPCPHCFCPIEKNGGCFMMWCTQCQQQFMWL</sequence>
<evidence type="ECO:0000313" key="13">
    <source>
        <dbReference type="Ensembl" id="ENSNFUP00015040746.1"/>
    </source>
</evidence>
<evidence type="ECO:0000256" key="7">
    <source>
        <dbReference type="ARBA" id="ARBA00022786"/>
    </source>
</evidence>
<dbReference type="FunFam" id="3.30.40.10:FF:000137">
    <property type="entry name" value="RanBP-type and C3HC4-type zinc finger-containing protein 1"/>
    <property type="match status" value="1"/>
</dbReference>
<keyword evidence="3" id="KW-0808">Transferase</keyword>
<dbReference type="Gene3D" id="3.30.40.10">
    <property type="entry name" value="Zinc/RING finger domain, C3HC4 (zinc finger)"/>
    <property type="match status" value="1"/>
</dbReference>
<keyword evidence="7" id="KW-0833">Ubl conjugation pathway</keyword>
<dbReference type="CDD" id="cd20341">
    <property type="entry name" value="BRcat_RBR_RNF14"/>
    <property type="match status" value="1"/>
</dbReference>
<reference evidence="13" key="3">
    <citation type="submission" date="2025-09" db="UniProtKB">
        <authorList>
            <consortium name="Ensembl"/>
        </authorList>
    </citation>
    <scope>IDENTIFICATION</scope>
</reference>
<evidence type="ECO:0000256" key="2">
    <source>
        <dbReference type="ARBA" id="ARBA00012251"/>
    </source>
</evidence>
<dbReference type="Proteomes" id="UP000694548">
    <property type="component" value="Chromosome sgr17"/>
</dbReference>
<dbReference type="InterPro" id="IPR013083">
    <property type="entry name" value="Znf_RING/FYVE/PHD"/>
</dbReference>
<dbReference type="EC" id="2.3.2.31" evidence="2"/>
<evidence type="ECO:0000256" key="10">
    <source>
        <dbReference type="SAM" id="MobiDB-lite"/>
    </source>
</evidence>
<dbReference type="PROSITE" id="PS00518">
    <property type="entry name" value="ZF_RING_1"/>
    <property type="match status" value="1"/>
</dbReference>
<proteinExistence type="predicted"/>
<feature type="domain" description="RING-type" evidence="11">
    <location>
        <begin position="115"/>
        <end position="163"/>
    </location>
</feature>
<dbReference type="CDD" id="cd16628">
    <property type="entry name" value="RING-HC_RBR_RNF14"/>
    <property type="match status" value="1"/>
</dbReference>
<feature type="region of interest" description="Disordered" evidence="10">
    <location>
        <begin position="21"/>
        <end position="76"/>
    </location>
</feature>
<dbReference type="PROSITE" id="PS51873">
    <property type="entry name" value="TRIAD"/>
    <property type="match status" value="1"/>
</dbReference>
<evidence type="ECO:0000256" key="5">
    <source>
        <dbReference type="ARBA" id="ARBA00022737"/>
    </source>
</evidence>
<dbReference type="GO" id="GO:0061630">
    <property type="term" value="F:ubiquitin protein ligase activity"/>
    <property type="evidence" value="ECO:0007669"/>
    <property type="project" value="UniProtKB-EC"/>
</dbReference>
<dbReference type="GeneTree" id="ENSGT00940000154507"/>
<evidence type="ECO:0000313" key="14">
    <source>
        <dbReference type="Proteomes" id="UP000694548"/>
    </source>
</evidence>
<feature type="domain" description="RING-type" evidence="12">
    <location>
        <begin position="111"/>
        <end position="324"/>
    </location>
</feature>
<dbReference type="PANTHER" id="PTHR11685">
    <property type="entry name" value="RBR FAMILY RING FINGER AND IBR DOMAIN-CONTAINING"/>
    <property type="match status" value="1"/>
</dbReference>
<evidence type="ECO:0000256" key="6">
    <source>
        <dbReference type="ARBA" id="ARBA00022771"/>
    </source>
</evidence>
<evidence type="ECO:0000256" key="4">
    <source>
        <dbReference type="ARBA" id="ARBA00022723"/>
    </source>
</evidence>
<dbReference type="Pfam" id="PF01485">
    <property type="entry name" value="IBR"/>
    <property type="match status" value="1"/>
</dbReference>
<reference evidence="13" key="2">
    <citation type="submission" date="2025-08" db="UniProtKB">
        <authorList>
            <consortium name="Ensembl"/>
        </authorList>
    </citation>
    <scope>IDENTIFICATION</scope>
</reference>
<keyword evidence="14" id="KW-1185">Reference proteome</keyword>
<dbReference type="GO" id="GO:0008270">
    <property type="term" value="F:zinc ion binding"/>
    <property type="evidence" value="ECO:0007669"/>
    <property type="project" value="UniProtKB-KW"/>
</dbReference>
<evidence type="ECO:0000256" key="3">
    <source>
        <dbReference type="ARBA" id="ARBA00022679"/>
    </source>
</evidence>
<dbReference type="InterPro" id="IPR001841">
    <property type="entry name" value="Znf_RING"/>
</dbReference>
<comment type="catalytic activity">
    <reaction evidence="1">
        <text>[E2 ubiquitin-conjugating enzyme]-S-ubiquitinyl-L-cysteine + [acceptor protein]-L-lysine = [E2 ubiquitin-conjugating enzyme]-L-cysteine + [acceptor protein]-N(6)-ubiquitinyl-L-lysine.</text>
        <dbReference type="EC" id="2.3.2.31"/>
    </reaction>
</comment>
<keyword evidence="5" id="KW-0677">Repeat</keyword>
<reference evidence="13" key="1">
    <citation type="submission" date="2014-08" db="EMBL/GenBank/DDBJ databases">
        <authorList>
            <person name="Senf B."/>
            <person name="Petzold A."/>
            <person name="Downie B.R."/>
            <person name="Koch P."/>
            <person name="Platzer M."/>
        </authorList>
    </citation>
    <scope>NUCLEOTIDE SEQUENCE [LARGE SCALE GENOMIC DNA]</scope>
    <source>
        <strain evidence="13">GRZ</strain>
    </source>
</reference>
<organism evidence="13 14">
    <name type="scientific">Nothobranchius furzeri</name>
    <name type="common">Turquoise killifish</name>
    <dbReference type="NCBI Taxonomy" id="105023"/>
    <lineage>
        <taxon>Eukaryota</taxon>
        <taxon>Metazoa</taxon>
        <taxon>Chordata</taxon>
        <taxon>Craniata</taxon>
        <taxon>Vertebrata</taxon>
        <taxon>Euteleostomi</taxon>
        <taxon>Actinopterygii</taxon>
        <taxon>Neopterygii</taxon>
        <taxon>Teleostei</taxon>
        <taxon>Neoteleostei</taxon>
        <taxon>Acanthomorphata</taxon>
        <taxon>Ovalentaria</taxon>
        <taxon>Atherinomorphae</taxon>
        <taxon>Cyprinodontiformes</taxon>
        <taxon>Nothobranchiidae</taxon>
        <taxon>Nothobranchius</taxon>
    </lineage>
</organism>
<evidence type="ECO:0000259" key="12">
    <source>
        <dbReference type="PROSITE" id="PS51873"/>
    </source>
</evidence>
<keyword evidence="8" id="KW-0862">Zinc</keyword>
<dbReference type="PROSITE" id="PS50089">
    <property type="entry name" value="ZF_RING_2"/>
    <property type="match status" value="1"/>
</dbReference>
<dbReference type="InterPro" id="IPR002867">
    <property type="entry name" value="IBR_dom"/>
</dbReference>
<evidence type="ECO:0000256" key="1">
    <source>
        <dbReference type="ARBA" id="ARBA00001798"/>
    </source>
</evidence>
<keyword evidence="6 9" id="KW-0863">Zinc-finger</keyword>
<dbReference type="InterPro" id="IPR044066">
    <property type="entry name" value="TRIAD_supradom"/>
</dbReference>
<dbReference type="Gene3D" id="2.20.25.20">
    <property type="match status" value="1"/>
</dbReference>
<dbReference type="AlphaFoldDB" id="A0A8C6PBT9"/>
<dbReference type="SMART" id="SM00647">
    <property type="entry name" value="IBR"/>
    <property type="match status" value="1"/>
</dbReference>
<accession>A0A8C6PBT9</accession>
<protein>
    <recommendedName>
        <fullName evidence="2">RBR-type E3 ubiquitin transferase</fullName>
        <ecNumber evidence="2">2.3.2.31</ecNumber>
    </recommendedName>
</protein>
<dbReference type="InterPro" id="IPR031127">
    <property type="entry name" value="E3_UB_ligase_RBR"/>
</dbReference>
<name>A0A8C6PBT9_NOTFU</name>
<gene>
    <name evidence="13" type="primary">LOC107392974</name>
</gene>
<dbReference type="SUPFAM" id="SSF57850">
    <property type="entry name" value="RING/U-box"/>
    <property type="match status" value="3"/>
</dbReference>
<dbReference type="Ensembl" id="ENSNFUT00015042533.1">
    <property type="protein sequence ID" value="ENSNFUP00015040746.1"/>
    <property type="gene ID" value="ENSNFUG00015019547.1"/>
</dbReference>
<dbReference type="InterPro" id="IPR031128">
    <property type="entry name" value="RNF14_RING-HC_Zfn"/>
</dbReference>
<keyword evidence="4" id="KW-0479">Metal-binding</keyword>
<dbReference type="Gene3D" id="1.20.120.1750">
    <property type="match status" value="1"/>
</dbReference>
<evidence type="ECO:0000256" key="9">
    <source>
        <dbReference type="PROSITE-ProRule" id="PRU00175"/>
    </source>
</evidence>
<dbReference type="GO" id="GO:0016567">
    <property type="term" value="P:protein ubiquitination"/>
    <property type="evidence" value="ECO:0007669"/>
    <property type="project" value="InterPro"/>
</dbReference>
<evidence type="ECO:0000259" key="11">
    <source>
        <dbReference type="PROSITE" id="PS50089"/>
    </source>
</evidence>
<evidence type="ECO:0000256" key="8">
    <source>
        <dbReference type="ARBA" id="ARBA00022833"/>
    </source>
</evidence>